<sequence>MVDYMEIFSIGEKIKKARIDKGYTLKDICDNKISLSKMSCIENDKIPPEDWIIEYISSKLNLDIDYLKCDVKTQIENNIKQIENNKESAEYESRLNYNLAFALKYKYYNIAFYIMHLLFSHNIENNRIERLQALIPTYYEISIKSSLEENQLKYYMDIGEYLYKFKEYIQAANYYNIVKKSAYKEKSSYIFAKAILNECKCYIMLENYEKAYKLSEKFLELDIVNYFKKDIEKAEVYNVFAILNIINMDMDNFKKYKSIAYDLYGKEMYNKALASYSFAIAMINVNLKDKGVEYIKKSLEYYPKVDLNKFTEFMIKCLDYIINNNNDIEEVENIINTSIDYSIKINNLKCIEKSYYYKSILMGKINNIESQEIYMNLSLDVLMKIGNTKDIYKRYIDLGNMYYKMNNIEESVEYFNLAARLSKKI</sequence>
<dbReference type="InterPro" id="IPR019734">
    <property type="entry name" value="TPR_rpt"/>
</dbReference>
<dbReference type="SUPFAM" id="SSF47413">
    <property type="entry name" value="lambda repressor-like DNA-binding domains"/>
    <property type="match status" value="1"/>
</dbReference>
<dbReference type="AlphaFoldDB" id="A0A2X2VSV6"/>
<dbReference type="Proteomes" id="UP000250223">
    <property type="component" value="Unassembled WGS sequence"/>
</dbReference>
<dbReference type="GO" id="GO:0003677">
    <property type="term" value="F:DNA binding"/>
    <property type="evidence" value="ECO:0007669"/>
    <property type="project" value="InterPro"/>
</dbReference>
<accession>A0A2X2VSV6</accession>
<dbReference type="SMART" id="SM00028">
    <property type="entry name" value="TPR"/>
    <property type="match status" value="3"/>
</dbReference>
<dbReference type="InterPro" id="IPR001387">
    <property type="entry name" value="Cro/C1-type_HTH"/>
</dbReference>
<dbReference type="CDD" id="cd00093">
    <property type="entry name" value="HTH_XRE"/>
    <property type="match status" value="1"/>
</dbReference>
<gene>
    <name evidence="1" type="ORF">NCTC13028_00986</name>
</gene>
<evidence type="ECO:0000313" key="1">
    <source>
        <dbReference type="EMBL" id="SQB34092.1"/>
    </source>
</evidence>
<protein>
    <submittedName>
        <fullName evidence="1">Ferrous iron transport protein B</fullName>
    </submittedName>
</protein>
<proteinExistence type="predicted"/>
<name>A0A2X2VSV6_CLOCO</name>
<dbReference type="RefSeq" id="WP_111921336.1">
    <property type="nucleotide sequence ID" value="NZ_UAWC01000006.1"/>
</dbReference>
<reference evidence="1 2" key="1">
    <citation type="submission" date="2018-06" db="EMBL/GenBank/DDBJ databases">
        <authorList>
            <consortium name="Pathogen Informatics"/>
            <person name="Doyle S."/>
        </authorList>
    </citation>
    <scope>NUCLEOTIDE SEQUENCE [LARGE SCALE GENOMIC DNA]</scope>
    <source>
        <strain evidence="1 2">NCTC13028</strain>
    </source>
</reference>
<dbReference type="InterPro" id="IPR011990">
    <property type="entry name" value="TPR-like_helical_dom_sf"/>
</dbReference>
<dbReference type="PROSITE" id="PS50293">
    <property type="entry name" value="TPR_REGION"/>
    <property type="match status" value="1"/>
</dbReference>
<dbReference type="InterPro" id="IPR010982">
    <property type="entry name" value="Lambda_DNA-bd_dom_sf"/>
</dbReference>
<dbReference type="EMBL" id="UAWC01000006">
    <property type="protein sequence ID" value="SQB34092.1"/>
    <property type="molecule type" value="Genomic_DNA"/>
</dbReference>
<evidence type="ECO:0000313" key="2">
    <source>
        <dbReference type="Proteomes" id="UP000250223"/>
    </source>
</evidence>
<organism evidence="1 2">
    <name type="scientific">Clostridium cochlearium</name>
    <dbReference type="NCBI Taxonomy" id="1494"/>
    <lineage>
        <taxon>Bacteria</taxon>
        <taxon>Bacillati</taxon>
        <taxon>Bacillota</taxon>
        <taxon>Clostridia</taxon>
        <taxon>Eubacteriales</taxon>
        <taxon>Clostridiaceae</taxon>
        <taxon>Clostridium</taxon>
    </lineage>
</organism>
<dbReference type="Gene3D" id="1.25.40.10">
    <property type="entry name" value="Tetratricopeptide repeat domain"/>
    <property type="match status" value="2"/>
</dbReference>
<dbReference type="SUPFAM" id="SSF48452">
    <property type="entry name" value="TPR-like"/>
    <property type="match status" value="2"/>
</dbReference>